<feature type="compositionally biased region" description="Basic residues" evidence="1">
    <location>
        <begin position="86"/>
        <end position="95"/>
    </location>
</feature>
<feature type="region of interest" description="Disordered" evidence="1">
    <location>
        <begin position="71"/>
        <end position="116"/>
    </location>
</feature>
<feature type="compositionally biased region" description="Basic and acidic residues" evidence="1">
    <location>
        <begin position="72"/>
        <end position="85"/>
    </location>
</feature>
<feature type="region of interest" description="Disordered" evidence="1">
    <location>
        <begin position="156"/>
        <end position="219"/>
    </location>
</feature>
<dbReference type="InParanoid" id="G0MIL0"/>
<feature type="compositionally biased region" description="Basic and acidic residues" evidence="1">
    <location>
        <begin position="96"/>
        <end position="116"/>
    </location>
</feature>
<evidence type="ECO:0000256" key="1">
    <source>
        <dbReference type="SAM" id="MobiDB-lite"/>
    </source>
</evidence>
<sequence length="301" mass="34513">MGKIETWEVAGRTDESITFLYKRRTYNEEKLEKNSKKKPKNDDDGFDEETRAVLRKLDDLNMQIRKRYHFGSVEEKVEDKVEEKQKKKKISKTKAKKSEDLKSEMDENDSLEEKFDDSHVMVNGVLVKKGTGSEPVDHRGVPLSHPMAMTPYPGATTAAQREKARKMLKEIAKQMHEEEMKKKAKEEKSSSTKSSTKSELEKSKSNTSKSSNKKMGCDKCGSCQKCIHRCSQKHPAAQKVTLEERDEFLKSIKNLRQRIVKPERSREKATKSPYDVTQSESDSDLSKSKSVKGSKKKSQEK</sequence>
<dbReference type="HOGENOM" id="CLU_937631_0_0_1"/>
<feature type="compositionally biased region" description="Basic and acidic residues" evidence="1">
    <location>
        <begin position="260"/>
        <end position="270"/>
    </location>
</feature>
<feature type="region of interest" description="Disordered" evidence="1">
    <location>
        <begin position="253"/>
        <end position="301"/>
    </location>
</feature>
<keyword evidence="3" id="KW-1185">Reference proteome</keyword>
<feature type="region of interest" description="Disordered" evidence="1">
    <location>
        <begin position="28"/>
        <end position="48"/>
    </location>
</feature>
<organism evidence="3">
    <name type="scientific">Caenorhabditis brenneri</name>
    <name type="common">Nematode worm</name>
    <dbReference type="NCBI Taxonomy" id="135651"/>
    <lineage>
        <taxon>Eukaryota</taxon>
        <taxon>Metazoa</taxon>
        <taxon>Ecdysozoa</taxon>
        <taxon>Nematoda</taxon>
        <taxon>Chromadorea</taxon>
        <taxon>Rhabditida</taxon>
        <taxon>Rhabditina</taxon>
        <taxon>Rhabditomorpha</taxon>
        <taxon>Rhabditoidea</taxon>
        <taxon>Rhabditidae</taxon>
        <taxon>Peloderinae</taxon>
        <taxon>Caenorhabditis</taxon>
    </lineage>
</organism>
<dbReference type="Proteomes" id="UP000008068">
    <property type="component" value="Unassembled WGS sequence"/>
</dbReference>
<feature type="compositionally biased region" description="Basic residues" evidence="1">
    <location>
        <begin position="289"/>
        <end position="301"/>
    </location>
</feature>
<protein>
    <submittedName>
        <fullName evidence="2">Uncharacterized protein</fullName>
    </submittedName>
</protein>
<feature type="compositionally biased region" description="Low complexity" evidence="1">
    <location>
        <begin position="205"/>
        <end position="214"/>
    </location>
</feature>
<reference evidence="3" key="1">
    <citation type="submission" date="2011-07" db="EMBL/GenBank/DDBJ databases">
        <authorList>
            <consortium name="Caenorhabditis brenneri Sequencing and Analysis Consortium"/>
            <person name="Wilson R.K."/>
        </authorList>
    </citation>
    <scope>NUCLEOTIDE SEQUENCE [LARGE SCALE GENOMIC DNA]</scope>
    <source>
        <strain evidence="3">PB2801</strain>
    </source>
</reference>
<evidence type="ECO:0000313" key="2">
    <source>
        <dbReference type="EMBL" id="EGT31401.1"/>
    </source>
</evidence>
<feature type="compositionally biased region" description="Basic and acidic residues" evidence="1">
    <location>
        <begin position="160"/>
        <end position="204"/>
    </location>
</feature>
<accession>G0MIL0</accession>
<dbReference type="OrthoDB" id="5861049at2759"/>
<dbReference type="OMA" id="IMKPERS"/>
<name>G0MIL0_CAEBE</name>
<dbReference type="eggNOG" id="ENOG502R2AM">
    <property type="taxonomic scope" value="Eukaryota"/>
</dbReference>
<proteinExistence type="predicted"/>
<dbReference type="STRING" id="135651.G0MIL0"/>
<dbReference type="FunCoup" id="G0MIL0">
    <property type="interactions" value="1899"/>
</dbReference>
<evidence type="ECO:0000313" key="3">
    <source>
        <dbReference type="Proteomes" id="UP000008068"/>
    </source>
</evidence>
<gene>
    <name evidence="2" type="ORF">CAEBREN_10418</name>
</gene>
<dbReference type="AlphaFoldDB" id="G0MIL0"/>
<dbReference type="EMBL" id="GL379796">
    <property type="protein sequence ID" value="EGT31401.1"/>
    <property type="molecule type" value="Genomic_DNA"/>
</dbReference>